<protein>
    <submittedName>
        <fullName evidence="2">Uncharacterized protein</fullName>
    </submittedName>
</protein>
<evidence type="ECO:0000313" key="3">
    <source>
        <dbReference type="Proteomes" id="UP000601435"/>
    </source>
</evidence>
<evidence type="ECO:0000313" key="2">
    <source>
        <dbReference type="EMBL" id="CAE7919883.1"/>
    </source>
</evidence>
<reference evidence="2" key="1">
    <citation type="submission" date="2021-02" db="EMBL/GenBank/DDBJ databases">
        <authorList>
            <person name="Dougan E. K."/>
            <person name="Rhodes N."/>
            <person name="Thang M."/>
            <person name="Chan C."/>
        </authorList>
    </citation>
    <scope>NUCLEOTIDE SEQUENCE</scope>
</reference>
<gene>
    <name evidence="2" type="ORF">SNEC2469_LOCUS31653</name>
</gene>
<evidence type="ECO:0000256" key="1">
    <source>
        <dbReference type="SAM" id="MobiDB-lite"/>
    </source>
</evidence>
<dbReference type="OrthoDB" id="447118at2759"/>
<sequence>MEAAKSWTNYRDPVCPLRLALYGHPDSGGIWEKHCTKQLKSIGWVPVLPDIWQSISCHPELDLLLVVYVEDFKMAGPKVTKGWEGISKVLEMDPAEPLRRCFGCHHVEKTLAKLDRSVPPLAYVFDKQETAAGVDSNQFPMLGTQRITEMDDGTSKHDDYNKVGPSRMNPWWTGKTLFPIMASSEEEFRVAVAARKGRPMRSKSEAEREAKQQRSKGTETIVDDAVPSMNKPVNIMFYDMRDFLVSSVDKYCEFAGVGLASTWYGAILSFQDFIKNAA</sequence>
<accession>A0A813BPU7</accession>
<dbReference type="AlphaFoldDB" id="A0A813BPU7"/>
<dbReference type="EMBL" id="CAJNJA010077308">
    <property type="protein sequence ID" value="CAE7919883.1"/>
    <property type="molecule type" value="Genomic_DNA"/>
</dbReference>
<name>A0A813BPU7_9DINO</name>
<proteinExistence type="predicted"/>
<keyword evidence="3" id="KW-1185">Reference proteome</keyword>
<organism evidence="2 3">
    <name type="scientific">Symbiodinium necroappetens</name>
    <dbReference type="NCBI Taxonomy" id="1628268"/>
    <lineage>
        <taxon>Eukaryota</taxon>
        <taxon>Sar</taxon>
        <taxon>Alveolata</taxon>
        <taxon>Dinophyceae</taxon>
        <taxon>Suessiales</taxon>
        <taxon>Symbiodiniaceae</taxon>
        <taxon>Symbiodinium</taxon>
    </lineage>
</organism>
<dbReference type="Proteomes" id="UP000601435">
    <property type="component" value="Unassembled WGS sequence"/>
</dbReference>
<feature type="non-terminal residue" evidence="2">
    <location>
        <position position="1"/>
    </location>
</feature>
<feature type="region of interest" description="Disordered" evidence="1">
    <location>
        <begin position="196"/>
        <end position="219"/>
    </location>
</feature>
<feature type="compositionally biased region" description="Basic and acidic residues" evidence="1">
    <location>
        <begin position="202"/>
        <end position="212"/>
    </location>
</feature>
<comment type="caution">
    <text evidence="2">The sequence shown here is derived from an EMBL/GenBank/DDBJ whole genome shotgun (WGS) entry which is preliminary data.</text>
</comment>